<organism evidence="1">
    <name type="scientific">viral metagenome</name>
    <dbReference type="NCBI Taxonomy" id="1070528"/>
    <lineage>
        <taxon>unclassified sequences</taxon>
        <taxon>metagenomes</taxon>
        <taxon>organismal metagenomes</taxon>
    </lineage>
</organism>
<accession>A0A6M3Y5F9</accession>
<dbReference type="PANTHER" id="PTHR14136">
    <property type="entry name" value="BTB_POZ DOMAIN-CONTAINING PROTEIN KCTD9"/>
    <property type="match status" value="1"/>
</dbReference>
<dbReference type="EMBL" id="MT145203">
    <property type="protein sequence ID" value="QJI05481.1"/>
    <property type="molecule type" value="Genomic_DNA"/>
</dbReference>
<evidence type="ECO:0000313" key="1">
    <source>
        <dbReference type="EMBL" id="QJI05481.1"/>
    </source>
</evidence>
<gene>
    <name evidence="1" type="ORF">TM448B01188_0021</name>
</gene>
<reference evidence="1" key="1">
    <citation type="submission" date="2020-03" db="EMBL/GenBank/DDBJ databases">
        <title>The deep terrestrial virosphere.</title>
        <authorList>
            <person name="Holmfeldt K."/>
            <person name="Nilsson E."/>
            <person name="Simone D."/>
            <person name="Lopez-Fernandez M."/>
            <person name="Wu X."/>
            <person name="de Brujin I."/>
            <person name="Lundin D."/>
            <person name="Andersson A."/>
            <person name="Bertilsson S."/>
            <person name="Dopson M."/>
        </authorList>
    </citation>
    <scope>NUCLEOTIDE SEQUENCE</scope>
    <source>
        <strain evidence="1">TM448B01188</strain>
    </source>
</reference>
<dbReference type="Pfam" id="PF00805">
    <property type="entry name" value="Pentapeptide"/>
    <property type="match status" value="2"/>
</dbReference>
<protein>
    <recommendedName>
        <fullName evidence="2">Pentapeptide repeat-containing protein</fullName>
    </recommendedName>
</protein>
<dbReference type="Gene3D" id="2.160.20.80">
    <property type="entry name" value="E3 ubiquitin-protein ligase SopA"/>
    <property type="match status" value="1"/>
</dbReference>
<proteinExistence type="predicted"/>
<dbReference type="SUPFAM" id="SSF141571">
    <property type="entry name" value="Pentapeptide repeat-like"/>
    <property type="match status" value="1"/>
</dbReference>
<sequence>MNQIKNRFTGKIIAEGEESINSLVVKNRANLSRADLSRADLCGANLSWADLCGANLFRADLSRADLCGANLCRANLCRANLCGANLCGANLSWADLSRADLSRADLSRTDLSRTDLCGANIEFHQFPSIRTLSSMPLRNISNKIILELMRLDADAYPKPELFDIWAQGGDCPYKNEERWWWMSEKREIWKPGKPTMKLSDLILEICRQEGWEIRGYLPNKETS</sequence>
<name>A0A6M3Y5F9_9ZZZZ</name>
<dbReference type="PANTHER" id="PTHR14136:SF17">
    <property type="entry name" value="BTB_POZ DOMAIN-CONTAINING PROTEIN KCTD9"/>
    <property type="match status" value="1"/>
</dbReference>
<evidence type="ECO:0008006" key="2">
    <source>
        <dbReference type="Google" id="ProtNLM"/>
    </source>
</evidence>
<dbReference type="InterPro" id="IPR051082">
    <property type="entry name" value="Pentapeptide-BTB/POZ_domain"/>
</dbReference>
<dbReference type="InterPro" id="IPR001646">
    <property type="entry name" value="5peptide_repeat"/>
</dbReference>
<dbReference type="AlphaFoldDB" id="A0A6M3Y5F9"/>